<keyword evidence="1" id="KW-0472">Membrane</keyword>
<evidence type="ECO:0000313" key="3">
    <source>
        <dbReference type="Proteomes" id="UP000324104"/>
    </source>
</evidence>
<comment type="caution">
    <text evidence="2">The sequence shown here is derived from an EMBL/GenBank/DDBJ whole genome shotgun (WGS) entry which is preliminary data.</text>
</comment>
<sequence length="118" mass="12046">MTEEVDVQELAIGVGTVLALVLYGYGTFVRETILGVDARMLAVLSFAATFLAVAVLHGAYGRRDFALAHAAAGVGLVFVVVASSGPQVLLGIVLLAGGGAYVAIKTLRARRTVGDATG</sequence>
<feature type="transmembrane region" description="Helical" evidence="1">
    <location>
        <begin position="65"/>
        <end position="82"/>
    </location>
</feature>
<organism evidence="2 3">
    <name type="scientific">Natrialba swarupiae</name>
    <dbReference type="NCBI Taxonomy" id="2448032"/>
    <lineage>
        <taxon>Archaea</taxon>
        <taxon>Methanobacteriati</taxon>
        <taxon>Methanobacteriota</taxon>
        <taxon>Stenosarchaea group</taxon>
        <taxon>Halobacteria</taxon>
        <taxon>Halobacteriales</taxon>
        <taxon>Natrialbaceae</taxon>
        <taxon>Natrialba</taxon>
    </lineage>
</organism>
<dbReference type="EMBL" id="VTAW01000011">
    <property type="protein sequence ID" value="TYT62030.1"/>
    <property type="molecule type" value="Genomic_DNA"/>
</dbReference>
<dbReference type="Proteomes" id="UP000324104">
    <property type="component" value="Unassembled WGS sequence"/>
</dbReference>
<gene>
    <name evidence="2" type="ORF">FYC77_10020</name>
</gene>
<dbReference type="AlphaFoldDB" id="A0A5D5ARE7"/>
<feature type="transmembrane region" description="Helical" evidence="1">
    <location>
        <begin position="7"/>
        <end position="26"/>
    </location>
</feature>
<protein>
    <submittedName>
        <fullName evidence="2">Uncharacterized protein</fullName>
    </submittedName>
</protein>
<dbReference type="RefSeq" id="WP_149081367.1">
    <property type="nucleotide sequence ID" value="NZ_VTAW01000011.1"/>
</dbReference>
<evidence type="ECO:0000256" key="1">
    <source>
        <dbReference type="SAM" id="Phobius"/>
    </source>
</evidence>
<evidence type="ECO:0000313" key="2">
    <source>
        <dbReference type="EMBL" id="TYT62030.1"/>
    </source>
</evidence>
<keyword evidence="1" id="KW-1133">Transmembrane helix</keyword>
<feature type="transmembrane region" description="Helical" evidence="1">
    <location>
        <begin position="38"/>
        <end position="58"/>
    </location>
</feature>
<keyword evidence="3" id="KW-1185">Reference proteome</keyword>
<name>A0A5D5ARE7_9EURY</name>
<reference evidence="2 3" key="1">
    <citation type="submission" date="2019-08" db="EMBL/GenBank/DDBJ databases">
        <title>Archaea genome.</title>
        <authorList>
            <person name="Kajale S."/>
            <person name="Shouche Y."/>
            <person name="Deshpande N."/>
            <person name="Sharma A."/>
        </authorList>
    </citation>
    <scope>NUCLEOTIDE SEQUENCE [LARGE SCALE GENOMIC DNA]</scope>
    <source>
        <strain evidence="2 3">ESP3B_9</strain>
    </source>
</reference>
<accession>A0A5D5ARE7</accession>
<keyword evidence="1" id="KW-0812">Transmembrane</keyword>
<proteinExistence type="predicted"/>